<name>A0A081AD46_PHYNI</name>
<evidence type="ECO:0000313" key="2">
    <source>
        <dbReference type="Proteomes" id="UP000028582"/>
    </source>
</evidence>
<reference evidence="1 2" key="1">
    <citation type="submission" date="2013-11" db="EMBL/GenBank/DDBJ databases">
        <title>The Genome Sequence of Phytophthora parasitica P1976.</title>
        <authorList>
            <consortium name="The Broad Institute Genomics Platform"/>
            <person name="Russ C."/>
            <person name="Tyler B."/>
            <person name="Panabieres F."/>
            <person name="Shan W."/>
            <person name="Tripathy S."/>
            <person name="Grunwald N."/>
            <person name="Machado M."/>
            <person name="Johnson C.S."/>
            <person name="Walker B."/>
            <person name="Young S."/>
            <person name="Zeng Q."/>
            <person name="Gargeya S."/>
            <person name="Fitzgerald M."/>
            <person name="Haas B."/>
            <person name="Abouelleil A."/>
            <person name="Allen A.W."/>
            <person name="Alvarado L."/>
            <person name="Arachchi H.M."/>
            <person name="Berlin A.M."/>
            <person name="Chapman S.B."/>
            <person name="Gainer-Dewar J."/>
            <person name="Goldberg J."/>
            <person name="Griggs A."/>
            <person name="Gujja S."/>
            <person name="Hansen M."/>
            <person name="Howarth C."/>
            <person name="Imamovic A."/>
            <person name="Ireland A."/>
            <person name="Larimer J."/>
            <person name="McCowan C."/>
            <person name="Murphy C."/>
            <person name="Pearson M."/>
            <person name="Poon T.W."/>
            <person name="Priest M."/>
            <person name="Roberts A."/>
            <person name="Saif S."/>
            <person name="Shea T."/>
            <person name="Sisk P."/>
            <person name="Sykes S."/>
            <person name="Wortman J."/>
            <person name="Nusbaum C."/>
            <person name="Birren B."/>
        </authorList>
    </citation>
    <scope>NUCLEOTIDE SEQUENCE [LARGE SCALE GENOMIC DNA]</scope>
    <source>
        <strain evidence="1 2">P1976</strain>
    </source>
</reference>
<dbReference type="EMBL" id="ANJA01001496">
    <property type="protein sequence ID" value="ETO76807.1"/>
    <property type="molecule type" value="Genomic_DNA"/>
</dbReference>
<dbReference type="Proteomes" id="UP000028582">
    <property type="component" value="Unassembled WGS sequence"/>
</dbReference>
<gene>
    <name evidence="1" type="ORF">F444_07866</name>
</gene>
<accession>A0A081AD46</accession>
<sequence length="59" mass="6484">MSWSGRAVACSSDIADLNDMASLHLRFFLQTAYKFIPATSYPDNAILANISRTAAPMNF</sequence>
<comment type="caution">
    <text evidence="1">The sequence shown here is derived from an EMBL/GenBank/DDBJ whole genome shotgun (WGS) entry which is preliminary data.</text>
</comment>
<proteinExistence type="predicted"/>
<evidence type="ECO:0000313" key="1">
    <source>
        <dbReference type="EMBL" id="ETO76807.1"/>
    </source>
</evidence>
<protein>
    <submittedName>
        <fullName evidence="1">Uncharacterized protein</fullName>
    </submittedName>
</protein>
<dbReference type="AlphaFoldDB" id="A0A081AD46"/>
<organism evidence="1 2">
    <name type="scientific">Phytophthora nicotianae P1976</name>
    <dbReference type="NCBI Taxonomy" id="1317066"/>
    <lineage>
        <taxon>Eukaryota</taxon>
        <taxon>Sar</taxon>
        <taxon>Stramenopiles</taxon>
        <taxon>Oomycota</taxon>
        <taxon>Peronosporomycetes</taxon>
        <taxon>Peronosporales</taxon>
        <taxon>Peronosporaceae</taxon>
        <taxon>Phytophthora</taxon>
    </lineage>
</organism>